<evidence type="ECO:0000313" key="4">
    <source>
        <dbReference type="Proteomes" id="UP001209535"/>
    </source>
</evidence>
<proteinExistence type="predicted"/>
<gene>
    <name evidence="3" type="ORF">OEZ60_21275</name>
</gene>
<evidence type="ECO:0000259" key="1">
    <source>
        <dbReference type="Pfam" id="PF02875"/>
    </source>
</evidence>
<organism evidence="3 4">
    <name type="scientific">Albidovulum salinarum</name>
    <dbReference type="NCBI Taxonomy" id="2984153"/>
    <lineage>
        <taxon>Bacteria</taxon>
        <taxon>Pseudomonadati</taxon>
        <taxon>Pseudomonadota</taxon>
        <taxon>Alphaproteobacteria</taxon>
        <taxon>Rhodobacterales</taxon>
        <taxon>Paracoccaceae</taxon>
        <taxon>Albidovulum</taxon>
    </lineage>
</organism>
<feature type="domain" description="Mur ligase central" evidence="2">
    <location>
        <begin position="196"/>
        <end position="407"/>
    </location>
</feature>
<dbReference type="PANTHER" id="PTHR23135:SF18">
    <property type="entry name" value="CYANOPHYCIN SYNTHETASE"/>
    <property type="match status" value="1"/>
</dbReference>
<sequence length="580" mass="62000">MTHSDALQDLLEIPVPDHPALVLDGCRRLLGPNLYGPEPGAVGDGLVSGFDPHAMLQAWVHHARGLLDGLGWTSTQIRTRPFDGGASLFFPAAVDQLFTAAFIVEAAWYYTATGLLQIDQIPIDRMIADLRRVSKAEENPALVALVAEAARREIDRLLDDDALTLGHGAGSATWKSGDLPGSPDWSHLHDIPIALVTGTNGKTTTTRLITAMGKAAGLVSGLSSTEFVKVGDDILDKGDYSGPAGARLLLRDTRLELGVLEVARGGILRRGVPVTRARAAVVTNIAADHLGQYGINTVSELAHVKLAVHRALAPHGVLILNADDPHVVEAAQKAVAPKAWFSLSTDNAEVRTARSRRAPCAWLENGLIMLSDGHTETALIAVEDVPLTLGGAARYNIENVLAAALAARALDIPDGAISATLSRFRSDPTDNPGRANEFAVRGARIFVDFAHNPHSIAAVASAMAVLPARRRFVLLSHAGDRSDADIRALTAGALAFDPDYVVAAENPKYLRGRRPGEVSGIIRQASLDLGLPEDRILMADSPSDGARQILQRVKVDDLALLLVHDERPEIIEMLRRDALR</sequence>
<accession>A0ABT2X998</accession>
<keyword evidence="3" id="KW-0436">Ligase</keyword>
<dbReference type="Pfam" id="PF02875">
    <property type="entry name" value="Mur_ligase_C"/>
    <property type="match status" value="1"/>
</dbReference>
<dbReference type="GO" id="GO:0016874">
    <property type="term" value="F:ligase activity"/>
    <property type="evidence" value="ECO:0007669"/>
    <property type="project" value="UniProtKB-KW"/>
</dbReference>
<evidence type="ECO:0000313" key="3">
    <source>
        <dbReference type="EMBL" id="MCU9850518.1"/>
    </source>
</evidence>
<protein>
    <submittedName>
        <fullName evidence="3">Mur ligase family protein</fullName>
    </submittedName>
</protein>
<dbReference type="Pfam" id="PF08245">
    <property type="entry name" value="Mur_ligase_M"/>
    <property type="match status" value="1"/>
</dbReference>
<dbReference type="InterPro" id="IPR004101">
    <property type="entry name" value="Mur_ligase_C"/>
</dbReference>
<keyword evidence="4" id="KW-1185">Reference proteome</keyword>
<dbReference type="EMBL" id="JAOVQO010000034">
    <property type="protein sequence ID" value="MCU9850518.1"/>
    <property type="molecule type" value="Genomic_DNA"/>
</dbReference>
<name>A0ABT2X998_9RHOB</name>
<dbReference type="RefSeq" id="WP_263340731.1">
    <property type="nucleotide sequence ID" value="NZ_JAOVQO010000034.1"/>
</dbReference>
<comment type="caution">
    <text evidence="3">The sequence shown here is derived from an EMBL/GenBank/DDBJ whole genome shotgun (WGS) entry which is preliminary data.</text>
</comment>
<evidence type="ECO:0000259" key="2">
    <source>
        <dbReference type="Pfam" id="PF08245"/>
    </source>
</evidence>
<dbReference type="InterPro" id="IPR036615">
    <property type="entry name" value="Mur_ligase_C_dom_sf"/>
</dbReference>
<dbReference type="Proteomes" id="UP001209535">
    <property type="component" value="Unassembled WGS sequence"/>
</dbReference>
<feature type="domain" description="Mur ligase C-terminal" evidence="1">
    <location>
        <begin position="439"/>
        <end position="561"/>
    </location>
</feature>
<dbReference type="Gene3D" id="3.40.1190.10">
    <property type="entry name" value="Mur-like, catalytic domain"/>
    <property type="match status" value="1"/>
</dbReference>
<dbReference type="SUPFAM" id="SSF53244">
    <property type="entry name" value="MurD-like peptide ligases, peptide-binding domain"/>
    <property type="match status" value="1"/>
</dbReference>
<dbReference type="SUPFAM" id="SSF53623">
    <property type="entry name" value="MurD-like peptide ligases, catalytic domain"/>
    <property type="match status" value="1"/>
</dbReference>
<reference evidence="3 4" key="1">
    <citation type="submission" date="2022-10" db="EMBL/GenBank/DDBJ databases">
        <title>Defluviimonas sp. nov., isolated from ocean surface sediments.</title>
        <authorList>
            <person name="He W."/>
            <person name="Wang L."/>
            <person name="Zhang D.-F."/>
        </authorList>
    </citation>
    <scope>NUCLEOTIDE SEQUENCE [LARGE SCALE GENOMIC DNA]</scope>
    <source>
        <strain evidence="3 4">WL0024</strain>
    </source>
</reference>
<dbReference type="Gene3D" id="3.90.190.20">
    <property type="entry name" value="Mur ligase, C-terminal domain"/>
    <property type="match status" value="1"/>
</dbReference>
<dbReference type="InterPro" id="IPR036565">
    <property type="entry name" value="Mur-like_cat_sf"/>
</dbReference>
<dbReference type="PANTHER" id="PTHR23135">
    <property type="entry name" value="MUR LIGASE FAMILY MEMBER"/>
    <property type="match status" value="1"/>
</dbReference>
<dbReference type="InterPro" id="IPR013221">
    <property type="entry name" value="Mur_ligase_cen"/>
</dbReference>